<dbReference type="STRING" id="31234.E3LKB9"/>
<dbReference type="Proteomes" id="UP000008281">
    <property type="component" value="Unassembled WGS sequence"/>
</dbReference>
<proteinExistence type="predicted"/>
<dbReference type="EMBL" id="DS268410">
    <property type="protein sequence ID" value="EFO99993.1"/>
    <property type="molecule type" value="Genomic_DNA"/>
</dbReference>
<dbReference type="RefSeq" id="XP_003115506.2">
    <property type="nucleotide sequence ID" value="XM_003115458.2"/>
</dbReference>
<dbReference type="SMART" id="SM00605">
    <property type="entry name" value="CW"/>
    <property type="match status" value="1"/>
</dbReference>
<dbReference type="AlphaFoldDB" id="E3LKB9"/>
<evidence type="ECO:0000259" key="1">
    <source>
        <dbReference type="SMART" id="SM00034"/>
    </source>
</evidence>
<sequence>MIYDNTSTCEYHSIQQVTTVQKLSENNNSRVAFRVPYSVNETCEGSDNESILRSGTVQSFYQGAVQMFPYEVTLQNDIWKFTPEFSCEFPSSPVQRGNVTVCMEVVHTTECINRTEAAAKCGNLGIPDSLMGIASKEENQYLRSISTNYVSKQKTPTYYTVIGIWVDGVRKSTCKYPAGKSTSCNGYNEFDFSDPTAPDPQFDWLPNQPDALTAYEAESNCLYLRFGSEAYVAIGDTQCTDVVFPSIDMCYSGYLCGSDATVCNTSNQYRMVVTWGEPLETSGSTTLDISWVDCVQKCLNDEQCVLVHDTFPTCEYYSIQQVTTVQKLPETSDSRVAFRVLYSNEATCTDAENEPALNSGTVIGSTVDDGAYNITLENDVWTFQRELKCLFPSKAFQRENIKVCMTIVQTPTCITRTEAEESCSSFGIPGTLMGIYSSDETLYLKNMSSTMLNEQKTSITYERVGIWIDGLRKSTCKSPAPNCNGYNEFDFFDPSAPNPSLSWRSGQPDGLTTGAPNSDCLFMRFGEGDEFGVGDMPLVGLQ</sequence>
<feature type="domain" description="C-type lectin" evidence="1">
    <location>
        <begin position="389"/>
        <end position="540"/>
    </location>
</feature>
<evidence type="ECO:0000313" key="4">
    <source>
        <dbReference type="Proteomes" id="UP000008281"/>
    </source>
</evidence>
<dbReference type="HOGENOM" id="CLU_452164_0_0_1"/>
<dbReference type="SMART" id="SM00034">
    <property type="entry name" value="CLECT"/>
    <property type="match status" value="2"/>
</dbReference>
<dbReference type="InterPro" id="IPR001304">
    <property type="entry name" value="C-type_lectin-like"/>
</dbReference>
<organism evidence="4">
    <name type="scientific">Caenorhabditis remanei</name>
    <name type="common">Caenorhabditis vulgaris</name>
    <dbReference type="NCBI Taxonomy" id="31234"/>
    <lineage>
        <taxon>Eukaryota</taxon>
        <taxon>Metazoa</taxon>
        <taxon>Ecdysozoa</taxon>
        <taxon>Nematoda</taxon>
        <taxon>Chromadorea</taxon>
        <taxon>Rhabditida</taxon>
        <taxon>Rhabditina</taxon>
        <taxon>Rhabditomorpha</taxon>
        <taxon>Rhabditoidea</taxon>
        <taxon>Rhabditidae</taxon>
        <taxon>Peloderinae</taxon>
        <taxon>Caenorhabditis</taxon>
    </lineage>
</organism>
<dbReference type="PANTHER" id="PTHR47629:SF6">
    <property type="entry name" value="CW DOMAIN-CONTAINING PROTEIN-RELATED"/>
    <property type="match status" value="1"/>
</dbReference>
<dbReference type="GeneID" id="9839155"/>
<evidence type="ECO:0008006" key="5">
    <source>
        <dbReference type="Google" id="ProtNLM"/>
    </source>
</evidence>
<feature type="domain" description="PAN-3" evidence="2">
    <location>
        <begin position="249"/>
        <end position="385"/>
    </location>
</feature>
<accession>E3LKB9</accession>
<dbReference type="eggNOG" id="KOG4297">
    <property type="taxonomic scope" value="Eukaryota"/>
</dbReference>
<feature type="domain" description="C-type lectin" evidence="1">
    <location>
        <begin position="87"/>
        <end position="249"/>
    </location>
</feature>
<dbReference type="SUPFAM" id="SSF56436">
    <property type="entry name" value="C-type lectin-like"/>
    <property type="match status" value="2"/>
</dbReference>
<dbReference type="CDD" id="cd00037">
    <property type="entry name" value="CLECT"/>
    <property type="match status" value="1"/>
</dbReference>
<protein>
    <recommendedName>
        <fullName evidence="5">PAN-3 domain-containing protein</fullName>
    </recommendedName>
</protein>
<evidence type="ECO:0000259" key="2">
    <source>
        <dbReference type="SMART" id="SM00605"/>
    </source>
</evidence>
<keyword evidence="4" id="KW-1185">Reference proteome</keyword>
<dbReference type="InterPro" id="IPR016187">
    <property type="entry name" value="CTDL_fold"/>
</dbReference>
<dbReference type="OrthoDB" id="10543250at2759"/>
<dbReference type="InParanoid" id="E3LKB9"/>
<dbReference type="CTD" id="9839155"/>
<gene>
    <name evidence="3" type="ORF">CRE_18789</name>
</gene>
<dbReference type="InterPro" id="IPR006583">
    <property type="entry name" value="PAN-3_domain"/>
</dbReference>
<dbReference type="KEGG" id="crq:GCK72_019059"/>
<dbReference type="Pfam" id="PF08277">
    <property type="entry name" value="PAN_3"/>
    <property type="match status" value="2"/>
</dbReference>
<reference evidence="3" key="1">
    <citation type="submission" date="2007-07" db="EMBL/GenBank/DDBJ databases">
        <title>PCAP assembly of the Caenorhabditis remanei genome.</title>
        <authorList>
            <consortium name="The Caenorhabditis remanei Sequencing Consortium"/>
            <person name="Wilson R.K."/>
        </authorList>
    </citation>
    <scope>NUCLEOTIDE SEQUENCE [LARGE SCALE GENOMIC DNA]</scope>
    <source>
        <strain evidence="3">PB4641</strain>
    </source>
</reference>
<name>E3LKB9_CAERE</name>
<evidence type="ECO:0000313" key="3">
    <source>
        <dbReference type="EMBL" id="EFO99993.1"/>
    </source>
</evidence>
<dbReference type="PANTHER" id="PTHR47629">
    <property type="entry name" value="C-TYPE LECTIN-RELATED"/>
    <property type="match status" value="1"/>
</dbReference>